<name>A0A977KV98_9CYAN</name>
<gene>
    <name evidence="1" type="ORF">KA717_23755</name>
</gene>
<protein>
    <submittedName>
        <fullName evidence="1">Uncharacterized protein</fullName>
    </submittedName>
</protein>
<sequence length="52" mass="6072">MSEKSMLPIPPEEKALLKQHLTESARILRKYTEPVISHSNKWGLILIKPQKY</sequence>
<dbReference type="AlphaFoldDB" id="A0A977KV98"/>
<dbReference type="EMBL" id="CP073041">
    <property type="protein sequence ID" value="UXE58980.1"/>
    <property type="molecule type" value="Genomic_DNA"/>
</dbReference>
<dbReference type="KEGG" id="wna:KA717_23755"/>
<reference evidence="1" key="1">
    <citation type="submission" date="2021-04" db="EMBL/GenBank/DDBJ databases">
        <title>Genome sequence of Woronichinia naegeliana from Washington state freshwater lake bloom.</title>
        <authorList>
            <person name="Dreher T.W."/>
        </authorList>
    </citation>
    <scope>NUCLEOTIDE SEQUENCE</scope>
    <source>
        <strain evidence="1">WA131</strain>
    </source>
</reference>
<accession>A0A977KV98</accession>
<organism evidence="1">
    <name type="scientific">Woronichinia naegeliana WA131</name>
    <dbReference type="NCBI Taxonomy" id="2824559"/>
    <lineage>
        <taxon>Bacteria</taxon>
        <taxon>Bacillati</taxon>
        <taxon>Cyanobacteriota</taxon>
        <taxon>Cyanophyceae</taxon>
        <taxon>Synechococcales</taxon>
        <taxon>Coelosphaeriaceae</taxon>
        <taxon>Woronichinia</taxon>
    </lineage>
</organism>
<proteinExistence type="predicted"/>
<evidence type="ECO:0000313" key="1">
    <source>
        <dbReference type="EMBL" id="UXE58980.1"/>
    </source>
</evidence>
<dbReference type="Proteomes" id="UP001065613">
    <property type="component" value="Chromosome"/>
</dbReference>